<evidence type="ECO:0000313" key="2">
    <source>
        <dbReference type="EMBL" id="KAL0059339.1"/>
    </source>
</evidence>
<reference evidence="2 3" key="1">
    <citation type="submission" date="2024-05" db="EMBL/GenBank/DDBJ databases">
        <title>A draft genome resource for the thread blight pathogen Marasmius tenuissimus strain MS-2.</title>
        <authorList>
            <person name="Yulfo-Soto G.E."/>
            <person name="Baruah I.K."/>
            <person name="Amoako-Attah I."/>
            <person name="Bukari Y."/>
            <person name="Meinhardt L.W."/>
            <person name="Bailey B.A."/>
            <person name="Cohen S.P."/>
        </authorList>
    </citation>
    <scope>NUCLEOTIDE SEQUENCE [LARGE SCALE GENOMIC DNA]</scope>
    <source>
        <strain evidence="2 3">MS-2</strain>
    </source>
</reference>
<dbReference type="CDD" id="cd09917">
    <property type="entry name" value="F-box_SF"/>
    <property type="match status" value="1"/>
</dbReference>
<dbReference type="Gene3D" id="1.20.1280.50">
    <property type="match status" value="1"/>
</dbReference>
<dbReference type="Pfam" id="PF00646">
    <property type="entry name" value="F-box"/>
    <property type="match status" value="1"/>
</dbReference>
<protein>
    <recommendedName>
        <fullName evidence="1">F-box domain-containing protein</fullName>
    </recommendedName>
</protein>
<sequence>MLTDLPVETALLILSHLVIPSIHALQLVSKGLNQLVKTNESTIYRFATVAHEFIPSANLEFDELRSAGVPAAVMLGIDESWKTICWRMFQLERNWKGLGPSELVCLPSAGATPASLQVDESEGIIINIIAPPNAQPGLYVLDMDDNVLWARHWVRSWLTLGLVFMDFQQWHGVEYNKGHVLFHTADWLEPGAHASPSPALGPPQRKDRYHTHNHSRKRFLETFPCSLDVGFAQIVFPTLIIKHTNPEEAELYDIPTRKLVQSISLATQTMKKTSGEIITLPPLRVTWTVLLSDAHVFLSSLETGSVRVFERESGACIFSMRSTDYGSRTLRFGDYGLSSDTAKAKGVVRRLTTVEIERTKLVDIVPAYHSGMLTSKSLCISTCGKHLLTCNAPWTSTNIYSREFVVVRNFDEIPPGDTMELQNHAIQIDLDTQEMAF</sequence>
<feature type="domain" description="F-box" evidence="1">
    <location>
        <begin position="1"/>
        <end position="47"/>
    </location>
</feature>
<evidence type="ECO:0000313" key="3">
    <source>
        <dbReference type="Proteomes" id="UP001437256"/>
    </source>
</evidence>
<accession>A0ABR2ZEH0</accession>
<dbReference type="PROSITE" id="PS50181">
    <property type="entry name" value="FBOX"/>
    <property type="match status" value="1"/>
</dbReference>
<organism evidence="2 3">
    <name type="scientific">Marasmius tenuissimus</name>
    <dbReference type="NCBI Taxonomy" id="585030"/>
    <lineage>
        <taxon>Eukaryota</taxon>
        <taxon>Fungi</taxon>
        <taxon>Dikarya</taxon>
        <taxon>Basidiomycota</taxon>
        <taxon>Agaricomycotina</taxon>
        <taxon>Agaricomycetes</taxon>
        <taxon>Agaricomycetidae</taxon>
        <taxon>Agaricales</taxon>
        <taxon>Marasmiineae</taxon>
        <taxon>Marasmiaceae</taxon>
        <taxon>Marasmius</taxon>
    </lineage>
</organism>
<evidence type="ECO:0000259" key="1">
    <source>
        <dbReference type="PROSITE" id="PS50181"/>
    </source>
</evidence>
<dbReference type="EMBL" id="JBBXMP010000232">
    <property type="protein sequence ID" value="KAL0059339.1"/>
    <property type="molecule type" value="Genomic_DNA"/>
</dbReference>
<name>A0ABR2ZEH0_9AGAR</name>
<keyword evidence="3" id="KW-1185">Reference proteome</keyword>
<dbReference type="InterPro" id="IPR001810">
    <property type="entry name" value="F-box_dom"/>
</dbReference>
<dbReference type="SUPFAM" id="SSF81383">
    <property type="entry name" value="F-box domain"/>
    <property type="match status" value="1"/>
</dbReference>
<gene>
    <name evidence="2" type="ORF">AAF712_013917</name>
</gene>
<dbReference type="Proteomes" id="UP001437256">
    <property type="component" value="Unassembled WGS sequence"/>
</dbReference>
<comment type="caution">
    <text evidence="2">The sequence shown here is derived from an EMBL/GenBank/DDBJ whole genome shotgun (WGS) entry which is preliminary data.</text>
</comment>
<dbReference type="InterPro" id="IPR036047">
    <property type="entry name" value="F-box-like_dom_sf"/>
</dbReference>
<proteinExistence type="predicted"/>